<dbReference type="FunFam" id="3.40.470.10:FF:000007">
    <property type="entry name" value="Uracil-DNA glycosylase"/>
    <property type="match status" value="1"/>
</dbReference>
<evidence type="ECO:0000256" key="4">
    <source>
        <dbReference type="ARBA" id="ARBA00023128"/>
    </source>
</evidence>
<evidence type="ECO:0000259" key="10">
    <source>
        <dbReference type="SMART" id="SM00986"/>
    </source>
</evidence>
<protein>
    <recommendedName>
        <fullName evidence="7 9">Uracil-DNA glycosylase</fullName>
        <shortName evidence="7">UDG</shortName>
        <ecNumber evidence="7 9">3.2.2.27</ecNumber>
    </recommendedName>
</protein>
<dbReference type="NCBIfam" id="NF003588">
    <property type="entry name" value="PRK05254.1-1"/>
    <property type="match status" value="1"/>
</dbReference>
<dbReference type="NCBIfam" id="TIGR00628">
    <property type="entry name" value="ung"/>
    <property type="match status" value="1"/>
</dbReference>
<keyword evidence="5 7" id="KW-0234">DNA repair</keyword>
<dbReference type="EC" id="3.2.2.27" evidence="7 9"/>
<dbReference type="NCBIfam" id="NF003592">
    <property type="entry name" value="PRK05254.1-5"/>
    <property type="match status" value="1"/>
</dbReference>
<dbReference type="GO" id="GO:0005739">
    <property type="term" value="C:mitochondrion"/>
    <property type="evidence" value="ECO:0007669"/>
    <property type="project" value="UniProtKB-SubCell"/>
</dbReference>
<evidence type="ECO:0000256" key="1">
    <source>
        <dbReference type="ARBA" id="ARBA00008184"/>
    </source>
</evidence>
<dbReference type="SMART" id="SM00986">
    <property type="entry name" value="UDG"/>
    <property type="match status" value="1"/>
</dbReference>
<comment type="similarity">
    <text evidence="1 7 9">Belongs to the uracil-DNA glycosylase (UDG) superfamily. UNG family.</text>
</comment>
<keyword evidence="3 7" id="KW-0378">Hydrolase</keyword>
<keyword evidence="6 7" id="KW-0539">Nucleus</keyword>
<keyword evidence="4 7" id="KW-0496">Mitochondrion</keyword>
<dbReference type="PANTHER" id="PTHR11264:SF0">
    <property type="entry name" value="URACIL-DNA GLYCOSYLASE"/>
    <property type="match status" value="1"/>
</dbReference>
<evidence type="ECO:0000256" key="6">
    <source>
        <dbReference type="ARBA" id="ARBA00023242"/>
    </source>
</evidence>
<dbReference type="InterPro" id="IPR036895">
    <property type="entry name" value="Uracil-DNA_glycosylase-like_sf"/>
</dbReference>
<evidence type="ECO:0000256" key="8">
    <source>
        <dbReference type="PROSITE-ProRule" id="PRU10072"/>
    </source>
</evidence>
<evidence type="ECO:0000256" key="7">
    <source>
        <dbReference type="HAMAP-Rule" id="MF_03166"/>
    </source>
</evidence>
<dbReference type="SUPFAM" id="SSF52141">
    <property type="entry name" value="Uracil-DNA glycosylase-like"/>
    <property type="match status" value="1"/>
</dbReference>
<dbReference type="GO" id="GO:0004844">
    <property type="term" value="F:uracil DNA N-glycosylase activity"/>
    <property type="evidence" value="ECO:0007669"/>
    <property type="project" value="UniProtKB-UniRule"/>
</dbReference>
<evidence type="ECO:0000256" key="9">
    <source>
        <dbReference type="RuleBase" id="RU003780"/>
    </source>
</evidence>
<evidence type="ECO:0000256" key="2">
    <source>
        <dbReference type="ARBA" id="ARBA00022763"/>
    </source>
</evidence>
<dbReference type="AlphaFoldDB" id="A0A8E2DJJ3"/>
<dbReference type="InterPro" id="IPR002043">
    <property type="entry name" value="UDG_fam1"/>
</dbReference>
<dbReference type="OrthoDB" id="10031947at2759"/>
<feature type="domain" description="Uracil-DNA glycosylase-like" evidence="10">
    <location>
        <begin position="46"/>
        <end position="211"/>
    </location>
</feature>
<dbReference type="CDD" id="cd10027">
    <property type="entry name" value="UDG-F1-like"/>
    <property type="match status" value="1"/>
</dbReference>
<feature type="active site" description="Proton acceptor" evidence="7 8">
    <location>
        <position position="61"/>
    </location>
</feature>
<sequence>MDKTWYDALHPELEKPYFKKLKEFLVSESKSHTVYPATKDIYSWSRLTPLDKVKVVVIGQDPYHDVGQAHGLAFSVLPPTKPPPSLRNIFKQMATDFPSFTMPKTGDLTPLAQSGVLFLNSALTVRAHKANSHAGKGWEMLTAEALRVVAQREDSPGVVFLAWGLHAQKTCDSLKIDESKHLVLRSAHPSPLSAHRGFLGNGHFKRANEWIKERYGPEAEIDWTVLSR</sequence>
<dbReference type="Proteomes" id="UP000250043">
    <property type="component" value="Unassembled WGS sequence"/>
</dbReference>
<evidence type="ECO:0000313" key="11">
    <source>
        <dbReference type="EMBL" id="OCH89096.1"/>
    </source>
</evidence>
<dbReference type="NCBIfam" id="NF003589">
    <property type="entry name" value="PRK05254.1-2"/>
    <property type="match status" value="1"/>
</dbReference>
<dbReference type="HAMAP" id="MF_00148">
    <property type="entry name" value="UDG"/>
    <property type="match status" value="1"/>
</dbReference>
<gene>
    <name evidence="7" type="primary">UNG1</name>
    <name evidence="11" type="ORF">OBBRIDRAFT_794604</name>
</gene>
<comment type="function">
    <text evidence="7 9">Excises uracil residues from the DNA which can arise as a result of misincorporation of dUMP residues by DNA polymerase or due to deamination of cytosine.</text>
</comment>
<dbReference type="Pfam" id="PF03167">
    <property type="entry name" value="UDG"/>
    <property type="match status" value="1"/>
</dbReference>
<keyword evidence="12" id="KW-1185">Reference proteome</keyword>
<comment type="catalytic activity">
    <reaction evidence="7 9">
        <text>Hydrolyzes single-stranded DNA or mismatched double-stranded DNA and polynucleotides, releasing free uracil.</text>
        <dbReference type="EC" id="3.2.2.27"/>
    </reaction>
</comment>
<dbReference type="Gene3D" id="3.40.470.10">
    <property type="entry name" value="Uracil-DNA glycosylase-like domain"/>
    <property type="match status" value="1"/>
</dbReference>
<proteinExistence type="inferred from homology"/>
<reference evidence="11 12" key="1">
    <citation type="submission" date="2016-07" db="EMBL/GenBank/DDBJ databases">
        <title>Draft genome of the white-rot fungus Obba rivulosa 3A-2.</title>
        <authorList>
            <consortium name="DOE Joint Genome Institute"/>
            <person name="Miettinen O."/>
            <person name="Riley R."/>
            <person name="Acob R."/>
            <person name="Barry K."/>
            <person name="Cullen D."/>
            <person name="De Vries R."/>
            <person name="Hainaut M."/>
            <person name="Hatakka A."/>
            <person name="Henrissat B."/>
            <person name="Hilden K."/>
            <person name="Kuo R."/>
            <person name="Labutti K."/>
            <person name="Lipzen A."/>
            <person name="Makela M.R."/>
            <person name="Sandor L."/>
            <person name="Spatafora J.W."/>
            <person name="Grigoriev I.V."/>
            <person name="Hibbett D.S."/>
        </authorList>
    </citation>
    <scope>NUCLEOTIDE SEQUENCE [LARGE SCALE GENOMIC DNA]</scope>
    <source>
        <strain evidence="11 12">3A-2</strain>
    </source>
</reference>
<organism evidence="11 12">
    <name type="scientific">Obba rivulosa</name>
    <dbReference type="NCBI Taxonomy" id="1052685"/>
    <lineage>
        <taxon>Eukaryota</taxon>
        <taxon>Fungi</taxon>
        <taxon>Dikarya</taxon>
        <taxon>Basidiomycota</taxon>
        <taxon>Agaricomycotina</taxon>
        <taxon>Agaricomycetes</taxon>
        <taxon>Polyporales</taxon>
        <taxon>Gelatoporiaceae</taxon>
        <taxon>Obba</taxon>
    </lineage>
</organism>
<evidence type="ECO:0000313" key="12">
    <source>
        <dbReference type="Proteomes" id="UP000250043"/>
    </source>
</evidence>
<dbReference type="InterPro" id="IPR018085">
    <property type="entry name" value="Ura-DNA_Glyclase_AS"/>
</dbReference>
<evidence type="ECO:0000256" key="3">
    <source>
        <dbReference type="ARBA" id="ARBA00022801"/>
    </source>
</evidence>
<dbReference type="GO" id="GO:0005634">
    <property type="term" value="C:nucleus"/>
    <property type="evidence" value="ECO:0007669"/>
    <property type="project" value="UniProtKB-SubCell"/>
</dbReference>
<dbReference type="PANTHER" id="PTHR11264">
    <property type="entry name" value="URACIL-DNA GLYCOSYLASE"/>
    <property type="match status" value="1"/>
</dbReference>
<dbReference type="GO" id="GO:0097510">
    <property type="term" value="P:base-excision repair, AP site formation via deaminated base removal"/>
    <property type="evidence" value="ECO:0007669"/>
    <property type="project" value="TreeGrafter"/>
</dbReference>
<keyword evidence="2 7" id="KW-0227">DNA damage</keyword>
<dbReference type="EMBL" id="KV722435">
    <property type="protein sequence ID" value="OCH89096.1"/>
    <property type="molecule type" value="Genomic_DNA"/>
</dbReference>
<dbReference type="PROSITE" id="PS00130">
    <property type="entry name" value="U_DNA_GLYCOSYLASE"/>
    <property type="match status" value="1"/>
</dbReference>
<evidence type="ECO:0000256" key="5">
    <source>
        <dbReference type="ARBA" id="ARBA00023204"/>
    </source>
</evidence>
<dbReference type="InterPro" id="IPR005122">
    <property type="entry name" value="Uracil-DNA_glycosylase-like"/>
</dbReference>
<accession>A0A8E2DJJ3</accession>
<dbReference type="SMART" id="SM00987">
    <property type="entry name" value="UreE_C"/>
    <property type="match status" value="1"/>
</dbReference>
<comment type="subcellular location">
    <subcellularLocation>
        <location evidence="7">Mitochondrion</location>
    </subcellularLocation>
    <subcellularLocation>
        <location evidence="7">Nucleus</location>
    </subcellularLocation>
</comment>
<name>A0A8E2DJJ3_9APHY</name>